<evidence type="ECO:0000256" key="5">
    <source>
        <dbReference type="ARBA" id="ARBA00023012"/>
    </source>
</evidence>
<dbReference type="InterPro" id="IPR036890">
    <property type="entry name" value="HATPase_C_sf"/>
</dbReference>
<comment type="caution">
    <text evidence="7">The sequence shown here is derived from an EMBL/GenBank/DDBJ whole genome shotgun (WGS) entry which is preliminary data.</text>
</comment>
<evidence type="ECO:0000259" key="6">
    <source>
        <dbReference type="PROSITE" id="PS50109"/>
    </source>
</evidence>
<dbReference type="InterPro" id="IPR003661">
    <property type="entry name" value="HisK_dim/P_dom"/>
</dbReference>
<dbReference type="PROSITE" id="PS50109">
    <property type="entry name" value="HIS_KIN"/>
    <property type="match status" value="1"/>
</dbReference>
<evidence type="ECO:0000256" key="3">
    <source>
        <dbReference type="ARBA" id="ARBA00022679"/>
    </source>
</evidence>
<dbReference type="InterPro" id="IPR036097">
    <property type="entry name" value="HisK_dim/P_sf"/>
</dbReference>
<gene>
    <name evidence="7" type="ORF">BIZ92_15320</name>
</gene>
<dbReference type="Gene3D" id="3.30.565.10">
    <property type="entry name" value="Histidine kinase-like ATPase, C-terminal domain"/>
    <property type="match status" value="1"/>
</dbReference>
<dbReference type="GO" id="GO:0000155">
    <property type="term" value="F:phosphorelay sensor kinase activity"/>
    <property type="evidence" value="ECO:0007669"/>
    <property type="project" value="InterPro"/>
</dbReference>
<accession>A0A1R1JL31</accession>
<dbReference type="Pfam" id="PF02518">
    <property type="entry name" value="HATPase_c"/>
    <property type="match status" value="1"/>
</dbReference>
<dbReference type="SUPFAM" id="SSF55874">
    <property type="entry name" value="ATPase domain of HSP90 chaperone/DNA topoisomerase II/histidine kinase"/>
    <property type="match status" value="1"/>
</dbReference>
<dbReference type="EC" id="2.7.13.3" evidence="2"/>
<dbReference type="EMBL" id="MJMN01000057">
    <property type="protein sequence ID" value="OMG77788.1"/>
    <property type="molecule type" value="Genomic_DNA"/>
</dbReference>
<dbReference type="OrthoDB" id="9812260at2"/>
<comment type="catalytic activity">
    <reaction evidence="1">
        <text>ATP + protein L-histidine = ADP + protein N-phospho-L-histidine.</text>
        <dbReference type="EC" id="2.7.13.3"/>
    </reaction>
</comment>
<organism evidence="7 8">
    <name type="scientific">Alcaligenes xylosoxydans xylosoxydans</name>
    <name type="common">Achromobacter xylosoxidans</name>
    <dbReference type="NCBI Taxonomy" id="85698"/>
    <lineage>
        <taxon>Bacteria</taxon>
        <taxon>Pseudomonadati</taxon>
        <taxon>Pseudomonadota</taxon>
        <taxon>Betaproteobacteria</taxon>
        <taxon>Burkholderiales</taxon>
        <taxon>Alcaligenaceae</taxon>
        <taxon>Achromobacter</taxon>
    </lineage>
</organism>
<dbReference type="CDD" id="cd00082">
    <property type="entry name" value="HisKA"/>
    <property type="match status" value="1"/>
</dbReference>
<proteinExistence type="predicted"/>
<dbReference type="AlphaFoldDB" id="A0A1R1JL31"/>
<dbReference type="PANTHER" id="PTHR43711:SF1">
    <property type="entry name" value="HISTIDINE KINASE 1"/>
    <property type="match status" value="1"/>
</dbReference>
<evidence type="ECO:0000256" key="2">
    <source>
        <dbReference type="ARBA" id="ARBA00012438"/>
    </source>
</evidence>
<reference evidence="7 8" key="1">
    <citation type="submission" date="2016-09" db="EMBL/GenBank/DDBJ databases">
        <title>Phylogenomics of Achromobacter.</title>
        <authorList>
            <person name="Jeukens J."/>
            <person name="Freschi L."/>
            <person name="Vincent A.T."/>
            <person name="Emond-Rheault J.-G."/>
            <person name="Kukavica-Ibrulj I."/>
            <person name="Charette S.J."/>
            <person name="Levesque R.C."/>
        </authorList>
    </citation>
    <scope>NUCLEOTIDE SEQUENCE [LARGE SCALE GENOMIC DNA]</scope>
    <source>
        <strain evidence="7 8">AUS488</strain>
    </source>
</reference>
<dbReference type="SMART" id="SM00387">
    <property type="entry name" value="HATPase_c"/>
    <property type="match status" value="1"/>
</dbReference>
<keyword evidence="3" id="KW-0808">Transferase</keyword>
<name>A0A1R1JL31_ALCXX</name>
<dbReference type="Pfam" id="PF00512">
    <property type="entry name" value="HisKA"/>
    <property type="match status" value="1"/>
</dbReference>
<evidence type="ECO:0000256" key="1">
    <source>
        <dbReference type="ARBA" id="ARBA00000085"/>
    </source>
</evidence>
<dbReference type="RefSeq" id="WP_076415580.1">
    <property type="nucleotide sequence ID" value="NZ_AP028040.1"/>
</dbReference>
<protein>
    <recommendedName>
        <fullName evidence="2">histidine kinase</fullName>
        <ecNumber evidence="2">2.7.13.3</ecNumber>
    </recommendedName>
</protein>
<dbReference type="Proteomes" id="UP000187251">
    <property type="component" value="Unassembled WGS sequence"/>
</dbReference>
<dbReference type="PANTHER" id="PTHR43711">
    <property type="entry name" value="TWO-COMPONENT HISTIDINE KINASE"/>
    <property type="match status" value="1"/>
</dbReference>
<dbReference type="SUPFAM" id="SSF47384">
    <property type="entry name" value="Homodimeric domain of signal transducing histidine kinase"/>
    <property type="match status" value="1"/>
</dbReference>
<dbReference type="Gene3D" id="1.10.287.130">
    <property type="match status" value="1"/>
</dbReference>
<dbReference type="SMART" id="SM00388">
    <property type="entry name" value="HisKA"/>
    <property type="match status" value="1"/>
</dbReference>
<keyword evidence="4 7" id="KW-0418">Kinase</keyword>
<dbReference type="InterPro" id="IPR005467">
    <property type="entry name" value="His_kinase_dom"/>
</dbReference>
<evidence type="ECO:0000256" key="4">
    <source>
        <dbReference type="ARBA" id="ARBA00022777"/>
    </source>
</evidence>
<feature type="domain" description="Histidine kinase" evidence="6">
    <location>
        <begin position="158"/>
        <end position="373"/>
    </location>
</feature>
<dbReference type="InterPro" id="IPR003594">
    <property type="entry name" value="HATPase_dom"/>
</dbReference>
<keyword evidence="5" id="KW-0902">Two-component regulatory system</keyword>
<dbReference type="InterPro" id="IPR050736">
    <property type="entry name" value="Sensor_HK_Regulatory"/>
</dbReference>
<evidence type="ECO:0000313" key="7">
    <source>
        <dbReference type="EMBL" id="OMG77788.1"/>
    </source>
</evidence>
<evidence type="ECO:0000313" key="8">
    <source>
        <dbReference type="Proteomes" id="UP000187251"/>
    </source>
</evidence>
<sequence>MDLADFIEANLEALIDDWVEYAMVLNQGKHRLTAVELRNSGAELLTRVAANMRQAQTPLQQRQKSHGAKREQDGAFDTVSMLHADDRLSQGFGINEVVAEYRALRASVLRRWEHSAPAGPQAFQEMIRFNEAIDQGLTESVRQFSERTERIRDLFAGVLAHDLRSPLGVLLNSAEILSRDRNLSPASVRATSYVQRSAVRMRWMIDDLLVFARTRLGSVLPVALSEQDLARICRQAAEEIGALHPEAVIRVECPENLIVHCDPGRIGQLLFNLLSNAARYGAGEIELTAMAEPAGWVWLEVANEGSPIPRRALPTLFDPLTRASSAPGRTGMAAGIGLGLYICRCIATAHQGVIDVRSGEDRTVFTLRMPVAPQAS</sequence>